<gene>
    <name evidence="1" type="ORF">JETT_3889</name>
</gene>
<protein>
    <submittedName>
        <fullName evidence="1">Uncharacterized protein</fullName>
    </submittedName>
</protein>
<accession>A0A533QH12</accession>
<proteinExistence type="predicted"/>
<reference evidence="1 2" key="1">
    <citation type="submission" date="2019-04" db="EMBL/GenBank/DDBJ databases">
        <title>Genome of a novel bacterium Candidatus Jettenia ecosi reconstructed from metagenome of an anammox bioreactor.</title>
        <authorList>
            <person name="Mardanov A.V."/>
            <person name="Beletsky A.V."/>
            <person name="Ravin N.V."/>
            <person name="Botchkova E.A."/>
            <person name="Litti Y.V."/>
            <person name="Nozhevnikova A.N."/>
        </authorList>
    </citation>
    <scope>NUCLEOTIDE SEQUENCE [LARGE SCALE GENOMIC DNA]</scope>
    <source>
        <strain evidence="1">J2</strain>
    </source>
</reference>
<name>A0A533QH12_9BACT</name>
<dbReference type="AlphaFoldDB" id="A0A533QH12"/>
<comment type="caution">
    <text evidence="1">The sequence shown here is derived from an EMBL/GenBank/DDBJ whole genome shotgun (WGS) entry which is preliminary data.</text>
</comment>
<dbReference type="EMBL" id="SULG01000182">
    <property type="protein sequence ID" value="TLD39850.1"/>
    <property type="molecule type" value="Genomic_DNA"/>
</dbReference>
<evidence type="ECO:0000313" key="1">
    <source>
        <dbReference type="EMBL" id="TLD39850.1"/>
    </source>
</evidence>
<organism evidence="1 2">
    <name type="scientific">Candidatus Jettenia ecosi</name>
    <dbReference type="NCBI Taxonomy" id="2494326"/>
    <lineage>
        <taxon>Bacteria</taxon>
        <taxon>Pseudomonadati</taxon>
        <taxon>Planctomycetota</taxon>
        <taxon>Candidatus Brocadiia</taxon>
        <taxon>Candidatus Brocadiales</taxon>
        <taxon>Candidatus Brocadiaceae</taxon>
        <taxon>Candidatus Jettenia</taxon>
    </lineage>
</organism>
<dbReference type="Proteomes" id="UP000319783">
    <property type="component" value="Unassembled WGS sequence"/>
</dbReference>
<evidence type="ECO:0000313" key="2">
    <source>
        <dbReference type="Proteomes" id="UP000319783"/>
    </source>
</evidence>
<sequence>MLLVGLRLSYLNLKEREGVNPGKNKDFDRLLCRILKTT</sequence>